<evidence type="ECO:0000313" key="1">
    <source>
        <dbReference type="EMBL" id="BAQ50449.1"/>
    </source>
</evidence>
<dbReference type="SUPFAM" id="SSF52540">
    <property type="entry name" value="P-loop containing nucleoside triphosphate hydrolases"/>
    <property type="match status" value="1"/>
</dbReference>
<dbReference type="InterPro" id="IPR027417">
    <property type="entry name" value="P-loop_NTPase"/>
</dbReference>
<dbReference type="KEGG" id="maqu:Maq22A_5p70125"/>
<dbReference type="Gene3D" id="3.40.50.300">
    <property type="entry name" value="P-loop containing nucleotide triphosphate hydrolases"/>
    <property type="match status" value="1"/>
</dbReference>
<proteinExistence type="predicted"/>
<name>A0A0C6FXV6_9HYPH</name>
<accession>A0A0C6FXV6</accession>
<dbReference type="InterPro" id="IPR009744">
    <property type="entry name" value="VirC1"/>
</dbReference>
<dbReference type="AlphaFoldDB" id="A0A0C6FXV6"/>
<protein>
    <submittedName>
        <fullName evidence="1">ParA protein, putative</fullName>
    </submittedName>
</protein>
<reference evidence="1 2" key="1">
    <citation type="journal article" date="2015" name="Genome Announc.">
        <title>Complete Genome Sequence of Methylobacterium aquaticum Strain 22A, Isolated from Racomitrium japonicum Moss.</title>
        <authorList>
            <person name="Tani A."/>
            <person name="Ogura Y."/>
            <person name="Hayashi T."/>
            <person name="Kimbara K."/>
        </authorList>
    </citation>
    <scope>NUCLEOTIDE SEQUENCE [LARGE SCALE GENOMIC DNA]</scope>
    <source>
        <strain evidence="1 2">MA-22A</strain>
        <plasmid evidence="2">Plasmid pMaq22A_5p DNA</plasmid>
    </source>
</reference>
<dbReference type="Pfam" id="PF07015">
    <property type="entry name" value="VirC1"/>
    <property type="match status" value="1"/>
</dbReference>
<gene>
    <name evidence="1" type="primary">soj</name>
    <name evidence="1" type="ORF">Maq22A_5p70125</name>
</gene>
<geneLocation type="plasmid" evidence="2">
    <name>pMaq22A_5p DNA</name>
</geneLocation>
<evidence type="ECO:0000313" key="2">
    <source>
        <dbReference type="Proteomes" id="UP000061432"/>
    </source>
</evidence>
<keyword evidence="1" id="KW-0614">Plasmid</keyword>
<dbReference type="EMBL" id="AP014709">
    <property type="protein sequence ID" value="BAQ50449.1"/>
    <property type="molecule type" value="Genomic_DNA"/>
</dbReference>
<dbReference type="InterPro" id="IPR050678">
    <property type="entry name" value="DNA_Partitioning_ATPase"/>
</dbReference>
<dbReference type="Proteomes" id="UP000061432">
    <property type="component" value="Plasmid pMaq22A_5p"/>
</dbReference>
<reference evidence="2" key="2">
    <citation type="submission" date="2015-01" db="EMBL/GenBank/DDBJ databases">
        <title>Complete genome sequence of Methylobacterium aquaticum strain 22A.</title>
        <authorList>
            <person name="Tani A."/>
            <person name="Ogura Y."/>
            <person name="Hayashi T."/>
        </authorList>
    </citation>
    <scope>NUCLEOTIDE SEQUENCE [LARGE SCALE GENOMIC DNA]</scope>
    <source>
        <strain evidence="2">MA-22A</strain>
        <plasmid evidence="2">Plasmid pMaq22A_5p DNA</plasmid>
    </source>
</reference>
<organism evidence="1 2">
    <name type="scientific">Methylobacterium aquaticum</name>
    <dbReference type="NCBI Taxonomy" id="270351"/>
    <lineage>
        <taxon>Bacteria</taxon>
        <taxon>Pseudomonadati</taxon>
        <taxon>Pseudomonadota</taxon>
        <taxon>Alphaproteobacteria</taxon>
        <taxon>Hyphomicrobiales</taxon>
        <taxon>Methylobacteriaceae</taxon>
        <taxon>Methylobacterium</taxon>
    </lineage>
</organism>
<dbReference type="CDD" id="cd02042">
    <property type="entry name" value="ParAB_family"/>
    <property type="match status" value="1"/>
</dbReference>
<dbReference type="PANTHER" id="PTHR13696:SF96">
    <property type="entry name" value="COBQ_COBB_MIND_PARA NUCLEOTIDE BINDING DOMAIN-CONTAINING PROTEIN"/>
    <property type="match status" value="1"/>
</dbReference>
<dbReference type="RefSeq" id="WP_082743104.1">
    <property type="nucleotide sequence ID" value="NZ_AP014709.1"/>
</dbReference>
<sequence length="227" mass="24143">MAVISVCSTKGGVGKTTLVICLADAYARQGGSVAIIDADPNGHVVTWRERAGEGGQVDVIGGVTQANILDRISEAAARYSIVFVDLEGAASQAVTYAIAESDLVLIPSKVSGMDLQEVFRTYEVVQRAEKMLKRRIPARVVLTQMSPLQSRVAAHARAEIQTASIPVLQTEVIQRAAGRVANSGLGRRTACSALLSRFVRDGKSEAAGEQLVLLPHRPRPCEPEALA</sequence>
<dbReference type="PANTHER" id="PTHR13696">
    <property type="entry name" value="P-LOOP CONTAINING NUCLEOSIDE TRIPHOSPHATE HYDROLASE"/>
    <property type="match status" value="1"/>
</dbReference>